<proteinExistence type="inferred from homology"/>
<dbReference type="STRING" id="1602171.ST44_10800"/>
<dbReference type="Proteomes" id="UP000032046">
    <property type="component" value="Unassembled WGS sequence"/>
</dbReference>
<dbReference type="InterPro" id="IPR021720">
    <property type="entry name" value="Malectin_dom"/>
</dbReference>
<evidence type="ECO:0000313" key="9">
    <source>
        <dbReference type="EMBL" id="KIP60490.1"/>
    </source>
</evidence>
<dbReference type="InterPro" id="IPR008979">
    <property type="entry name" value="Galactose-bd-like_sf"/>
</dbReference>
<evidence type="ECO:0000256" key="1">
    <source>
        <dbReference type="ARBA" id="ARBA00007401"/>
    </source>
</evidence>
<feature type="domain" description="Malectin" evidence="7">
    <location>
        <begin position="1058"/>
        <end position="1217"/>
    </location>
</feature>
<dbReference type="RefSeq" id="WP_042519942.1">
    <property type="nucleotide sequence ID" value="NZ_JXQK01000080.1"/>
</dbReference>
<dbReference type="PANTHER" id="PTHR42732">
    <property type="entry name" value="BETA-GALACTOSIDASE"/>
    <property type="match status" value="1"/>
</dbReference>
<keyword evidence="10" id="KW-1185">Reference proteome</keyword>
<feature type="domain" description="Glycoside hydrolase family 2 catalytic" evidence="6">
    <location>
        <begin position="662"/>
        <end position="878"/>
    </location>
</feature>
<dbReference type="InterPro" id="IPR006103">
    <property type="entry name" value="Glyco_hydro_2_cat"/>
</dbReference>
<name>A0A0D0IXL0_9BACT</name>
<dbReference type="SUPFAM" id="SSF51445">
    <property type="entry name" value="(Trans)glycosidases"/>
    <property type="match status" value="1"/>
</dbReference>
<dbReference type="InterPro" id="IPR013783">
    <property type="entry name" value="Ig-like_fold"/>
</dbReference>
<evidence type="ECO:0000313" key="10">
    <source>
        <dbReference type="Proteomes" id="UP000032046"/>
    </source>
</evidence>
<keyword evidence="4" id="KW-0732">Signal</keyword>
<dbReference type="Pfam" id="PF11721">
    <property type="entry name" value="Malectin"/>
    <property type="match status" value="1"/>
</dbReference>
<dbReference type="InterPro" id="IPR036156">
    <property type="entry name" value="Beta-gal/glucu_dom_sf"/>
</dbReference>
<feature type="domain" description="Glycoside hydrolase family 2 immunoglobulin-like beta-sandwich" evidence="5">
    <location>
        <begin position="560"/>
        <end position="650"/>
    </location>
</feature>
<dbReference type="Pfam" id="PF02836">
    <property type="entry name" value="Glyco_hydro_2_C"/>
    <property type="match status" value="1"/>
</dbReference>
<evidence type="ECO:0000256" key="2">
    <source>
        <dbReference type="ARBA" id="ARBA00022801"/>
    </source>
</evidence>
<feature type="chain" id="PRO_5002213154" evidence="4">
    <location>
        <begin position="21"/>
        <end position="1368"/>
    </location>
</feature>
<dbReference type="GO" id="GO:0004553">
    <property type="term" value="F:hydrolase activity, hydrolyzing O-glycosyl compounds"/>
    <property type="evidence" value="ECO:0007669"/>
    <property type="project" value="InterPro"/>
</dbReference>
<dbReference type="InterPro" id="IPR051913">
    <property type="entry name" value="GH2_Domain-Containing"/>
</dbReference>
<dbReference type="SUPFAM" id="SSF75005">
    <property type="entry name" value="Arabinanase/levansucrase/invertase"/>
    <property type="match status" value="2"/>
</dbReference>
<dbReference type="Gene3D" id="2.60.120.260">
    <property type="entry name" value="Galactose-binding domain-like"/>
    <property type="match status" value="2"/>
</dbReference>
<comment type="similarity">
    <text evidence="1">Belongs to the glycosyl hydrolase 2 family.</text>
</comment>
<dbReference type="InterPro" id="IPR054593">
    <property type="entry name" value="Beta-mannosidase-like_N2"/>
</dbReference>
<dbReference type="Gene3D" id="2.60.120.430">
    <property type="entry name" value="Galactose-binding lectin"/>
    <property type="match status" value="1"/>
</dbReference>
<dbReference type="Gene3D" id="3.20.20.80">
    <property type="entry name" value="Glycosidases"/>
    <property type="match status" value="1"/>
</dbReference>
<evidence type="ECO:0000259" key="5">
    <source>
        <dbReference type="Pfam" id="PF00703"/>
    </source>
</evidence>
<keyword evidence="2" id="KW-0378">Hydrolase</keyword>
<accession>A0A0D0IXL0</accession>
<dbReference type="InterPro" id="IPR006101">
    <property type="entry name" value="Glyco_hydro_2"/>
</dbReference>
<feature type="domain" description="Beta-mannosidase-like galactose-binding" evidence="8">
    <location>
        <begin position="433"/>
        <end position="501"/>
    </location>
</feature>
<evidence type="ECO:0000259" key="8">
    <source>
        <dbReference type="Pfam" id="PF22666"/>
    </source>
</evidence>
<sequence>MKRIYLIISLCLLLTVSAAAQRRGKRRTAAKAAAVTQQEMQRIYETVKTPYKYGMVVAPADNGHKIDCPTVFRKDGKWFMTYVCYNGKGGTDGRGYETWIATSSDLLHWQTLGRVLEYGSGDEWDRNQRGGFPALVDYTWGGSYEIERYKGRYWMTYIGGEGTGYEAVNAPLSIGLASTKLDVTKAHPWETAGKPVMSYKDKNAQWWEYMTQYKSTVYRVDKKLFGYPFMMYYNAGGKNATHPKGERIGVAFSHDMKKWTRYKANPIFAHDTDGTITGDAQIVKMGNIYVMFYFSAFNPTREYNAYNTFAASRDMIHWYDWQGADLIVPSKPYDEMFAHKSYVVEHDGVVYHFYCAVNNSGQRGIAVATSRPMGKSEISFPAPDPVGKRTTVGLNDSWQITFGGETFTKDIPFNLDDYYGALQKEHGNLHGKAVFRKSFTAPDMEGKEYFLRFEGVGTYCDILLNGKKLGTYDIGRTTETIDITQSVARGKENSLEVRVSHPKGITDMPWVCGGCSSEWGFSEGSQPFGIFRPVVMEITDKVRIEPFGVHVWSNQACDSIFVDTEVKNYGEEAATFKLINKLSEKSGKQTLRLTDEVTLQPGEVKTVRQQAAIQNPRRWTMEKPYLYNLNTMIKRGGKATDDLLTPFGFRSISWPLTRGDGDKRFYLNGKPEFINGVCEYEHLFGQSHAFSDEQIEARMKEVMTTGFNAFRDAHQPHNLLYKKIIDENGILWWPQFSAHIWYDTPQFKESFKRHLIQWVKERRNSPSVILWGLQNESTIPAEFAKECSDIIRSLDPTCGTQRLVTTCNGGEGTDWNVVQNWSGTYGGKLEDYAKELSRDDQLLNGEYGAWRTLGNHSGERYTEEKQCDILERKVQQAESVKDSVCGQFLWTLQSHDNPGRRQPEEGFRMIDKVGPFNHKGLISTWEQPGDAFYMYKSHYVSADKEPLVYIVPAIHIDSIGGKKEEGDSMAVATLDSVRVYSNCDRVTLSCGQWSQTKERDVKGNTTLFRFYGVKAGGDALVARGYCKDRLVSCDSLAMPSYNAWNEDIIKPANGYNYIARINCGGDDYVDSYGLTWQQDNSSWSSSWGDGFKKETSPYQASQTYNPLMFASPLFRSSRFGRHRLSYTIPAQPGDYRVELYFIEPWWGRGESATTDYEGLRLFDVAVNDATRIRNLDLWAQARYGRPYKRVLNVHNEGKEIRIDFPKVNAGQAVISAIAVATENHDVKPVEKKPKKESKTMWADFEKETYAATPDSLLPPKTSSAITAEGILHKGTMTFEYNVGVAKVYALRFRYYNPEKERTLHVKITDLNGVVYKEDDITFVKTPEKKTKRRNTSITTGSQTNAGSYKVTLTGDGIDRMLFEKLTIE</sequence>
<dbReference type="SUPFAM" id="SSF49303">
    <property type="entry name" value="beta-Galactosidase/glucuronidase domain"/>
    <property type="match status" value="1"/>
</dbReference>
<dbReference type="SUPFAM" id="SSF49785">
    <property type="entry name" value="Galactose-binding domain-like"/>
    <property type="match status" value="1"/>
</dbReference>
<evidence type="ECO:0000259" key="7">
    <source>
        <dbReference type="Pfam" id="PF11721"/>
    </source>
</evidence>
<dbReference type="Gene3D" id="2.115.10.20">
    <property type="entry name" value="Glycosyl hydrolase domain, family 43"/>
    <property type="match status" value="2"/>
</dbReference>
<comment type="caution">
    <text evidence="9">The sequence shown here is derived from an EMBL/GenBank/DDBJ whole genome shotgun (WGS) entry which is preliminary data.</text>
</comment>
<reference evidence="9 10" key="1">
    <citation type="submission" date="2015-01" db="EMBL/GenBank/DDBJ databases">
        <title>Comparative genomics of non-oral Prevotella species.</title>
        <authorList>
            <person name="Accetto T."/>
            <person name="Nograsek B."/>
            <person name="Avgustin G."/>
        </authorList>
    </citation>
    <scope>NUCLEOTIDE SEQUENCE [LARGE SCALE GENOMIC DNA]</scope>
    <source>
        <strain evidence="9 10">P5-119</strain>
    </source>
</reference>
<dbReference type="Pfam" id="PF00703">
    <property type="entry name" value="Glyco_hydro_2"/>
    <property type="match status" value="1"/>
</dbReference>
<dbReference type="PANTHER" id="PTHR42732:SF1">
    <property type="entry name" value="BETA-MANNOSIDASE"/>
    <property type="match status" value="1"/>
</dbReference>
<dbReference type="PRINTS" id="PR00132">
    <property type="entry name" value="GLHYDRLASE2"/>
</dbReference>
<dbReference type="Pfam" id="PF22666">
    <property type="entry name" value="Glyco_hydro_2_N2"/>
    <property type="match status" value="1"/>
</dbReference>
<evidence type="ECO:0000256" key="3">
    <source>
        <dbReference type="ARBA" id="ARBA00023295"/>
    </source>
</evidence>
<gene>
    <name evidence="9" type="ORF">ST44_10800</name>
</gene>
<evidence type="ECO:0000259" key="6">
    <source>
        <dbReference type="Pfam" id="PF02836"/>
    </source>
</evidence>
<keyword evidence="3" id="KW-0326">Glycosidase</keyword>
<feature type="signal peptide" evidence="4">
    <location>
        <begin position="1"/>
        <end position="20"/>
    </location>
</feature>
<dbReference type="InterPro" id="IPR023296">
    <property type="entry name" value="Glyco_hydro_beta-prop_sf"/>
</dbReference>
<dbReference type="GO" id="GO:0005975">
    <property type="term" value="P:carbohydrate metabolic process"/>
    <property type="evidence" value="ECO:0007669"/>
    <property type="project" value="InterPro"/>
</dbReference>
<dbReference type="InterPro" id="IPR017853">
    <property type="entry name" value="GH"/>
</dbReference>
<dbReference type="InterPro" id="IPR006102">
    <property type="entry name" value="Ig-like_GH2"/>
</dbReference>
<organism evidence="9 10">
    <name type="scientific">Prevotella pectinovora</name>
    <dbReference type="NCBI Taxonomy" id="1602169"/>
    <lineage>
        <taxon>Bacteria</taxon>
        <taxon>Pseudomonadati</taxon>
        <taxon>Bacteroidota</taxon>
        <taxon>Bacteroidia</taxon>
        <taxon>Bacteroidales</taxon>
        <taxon>Prevotellaceae</taxon>
        <taxon>Prevotella</taxon>
    </lineage>
</organism>
<evidence type="ECO:0000256" key="4">
    <source>
        <dbReference type="SAM" id="SignalP"/>
    </source>
</evidence>
<dbReference type="Gene3D" id="2.60.40.10">
    <property type="entry name" value="Immunoglobulins"/>
    <property type="match status" value="1"/>
</dbReference>
<dbReference type="EMBL" id="JXQK01000080">
    <property type="protein sequence ID" value="KIP60490.1"/>
    <property type="molecule type" value="Genomic_DNA"/>
</dbReference>
<protein>
    <submittedName>
        <fullName evidence="9">Beta-galactosidase</fullName>
    </submittedName>
</protein>